<proteinExistence type="predicted"/>
<dbReference type="AlphaFoldDB" id="A0A6H2H6L6"/>
<evidence type="ECO:0000313" key="3">
    <source>
        <dbReference type="Proteomes" id="UP000502041"/>
    </source>
</evidence>
<gene>
    <name evidence="2" type="ORF">HC248_00723</name>
</gene>
<reference evidence="2 3" key="1">
    <citation type="submission" date="2020-04" db="EMBL/GenBank/DDBJ databases">
        <title>Complete genome of a Psychrophilic, Marine, Gas Vacuolate Bacterium Polaromonas vacuolata KCTC 22033T.</title>
        <authorList>
            <person name="Hwang K."/>
            <person name="Kim K.M."/>
        </authorList>
    </citation>
    <scope>NUCLEOTIDE SEQUENCE [LARGE SCALE GENOMIC DNA]</scope>
    <source>
        <strain evidence="2 3">KCTC 22033</strain>
    </source>
</reference>
<evidence type="ECO:0000256" key="1">
    <source>
        <dbReference type="SAM" id="SignalP"/>
    </source>
</evidence>
<keyword evidence="3" id="KW-1185">Reference proteome</keyword>
<dbReference type="Proteomes" id="UP000502041">
    <property type="component" value="Chromosome"/>
</dbReference>
<feature type="chain" id="PRO_5026163186" evidence="1">
    <location>
        <begin position="37"/>
        <end position="147"/>
    </location>
</feature>
<feature type="signal peptide" evidence="1">
    <location>
        <begin position="1"/>
        <end position="36"/>
    </location>
</feature>
<dbReference type="RefSeq" id="WP_168921310.1">
    <property type="nucleotide sequence ID" value="NZ_CP051461.1"/>
</dbReference>
<organism evidence="2 3">
    <name type="scientific">Polaromonas vacuolata</name>
    <dbReference type="NCBI Taxonomy" id="37448"/>
    <lineage>
        <taxon>Bacteria</taxon>
        <taxon>Pseudomonadati</taxon>
        <taxon>Pseudomonadota</taxon>
        <taxon>Betaproteobacteria</taxon>
        <taxon>Burkholderiales</taxon>
        <taxon>Comamonadaceae</taxon>
        <taxon>Polaromonas</taxon>
    </lineage>
</organism>
<evidence type="ECO:0000313" key="2">
    <source>
        <dbReference type="EMBL" id="QJC55443.1"/>
    </source>
</evidence>
<accession>A0A6H2H6L6</accession>
<sequence length="147" mass="15310">MKNNTSIKKNRITKGLAAFGMTVVLAMAAASVHVIAGEISIDDTGSVVSEKAACNNGTSQQSRADCLLEAKNANADKKAGLLGKDNQGYKANALIRCERLIGDDKKDCRARVMGEGKSTGSVAVGGVITEVETVVPPKPKGVVRLPK</sequence>
<keyword evidence="1" id="KW-0732">Signal</keyword>
<name>A0A6H2H6L6_9BURK</name>
<protein>
    <submittedName>
        <fullName evidence="2">Uncharacterized protein</fullName>
    </submittedName>
</protein>
<dbReference type="KEGG" id="pvac:HC248_00723"/>
<dbReference type="EMBL" id="CP051461">
    <property type="protein sequence ID" value="QJC55443.1"/>
    <property type="molecule type" value="Genomic_DNA"/>
</dbReference>